<keyword evidence="1" id="KW-0812">Transmembrane</keyword>
<protein>
    <recommendedName>
        <fullName evidence="4">Odorant receptor</fullName>
    </recommendedName>
</protein>
<gene>
    <name evidence="2" type="ORF">ODALV1_LOCUS9839</name>
</gene>
<name>A0ABP1QCQ3_9HEXA</name>
<comment type="caution">
    <text evidence="2">The sequence shown here is derived from an EMBL/GenBank/DDBJ whole genome shotgun (WGS) entry which is preliminary data.</text>
</comment>
<keyword evidence="1" id="KW-0472">Membrane</keyword>
<evidence type="ECO:0008006" key="4">
    <source>
        <dbReference type="Google" id="ProtNLM"/>
    </source>
</evidence>
<evidence type="ECO:0000313" key="2">
    <source>
        <dbReference type="EMBL" id="CAL8098139.1"/>
    </source>
</evidence>
<evidence type="ECO:0000256" key="1">
    <source>
        <dbReference type="SAM" id="Phobius"/>
    </source>
</evidence>
<feature type="transmembrane region" description="Helical" evidence="1">
    <location>
        <begin position="72"/>
        <end position="91"/>
    </location>
</feature>
<keyword evidence="3" id="KW-1185">Reference proteome</keyword>
<proteinExistence type="predicted"/>
<sequence>MFYHYRSFIRALMISEKLYGIGFRWNESKKLVELSPKRHQIQVQLYGYLQIVFTVGIFIQTCLKNATISNVLQIIDLLVNGNLIAWMAFGYKYRKSSAELVGYINGHQKLMLKCMEQTKLNMKFMKLFTHSLLGCSIVAPIGFNIGMKLVNECTQSSLLYWIKSECRFGDRTRDNNAGLWIMWMFVKKTFVLIINQALWQYGISTAVFCMMLMALGALNLRVHLKTFRRTCSAESPKVLLYRKIQLLANLYNGIHQEEILTVVLICGPTVLAFALNAIVKIQMGIQHLLPLMMFVAIASNSIFIIVGMLGVLAEVCRESRDALWCIKRDIDVGATSRNRVAMKSFRMFLKSCSPIQIKFGSSNYLEPKTPLRCLDAAVSITVNLLLLKV</sequence>
<dbReference type="EMBL" id="CAXLJM020000030">
    <property type="protein sequence ID" value="CAL8098139.1"/>
    <property type="molecule type" value="Genomic_DNA"/>
</dbReference>
<feature type="transmembrane region" description="Helical" evidence="1">
    <location>
        <begin position="127"/>
        <end position="147"/>
    </location>
</feature>
<evidence type="ECO:0000313" key="3">
    <source>
        <dbReference type="Proteomes" id="UP001642540"/>
    </source>
</evidence>
<feature type="transmembrane region" description="Helical" evidence="1">
    <location>
        <begin position="201"/>
        <end position="220"/>
    </location>
</feature>
<accession>A0ABP1QCQ3</accession>
<reference evidence="2 3" key="1">
    <citation type="submission" date="2024-08" db="EMBL/GenBank/DDBJ databases">
        <authorList>
            <person name="Cucini C."/>
            <person name="Frati F."/>
        </authorList>
    </citation>
    <scope>NUCLEOTIDE SEQUENCE [LARGE SCALE GENOMIC DNA]</scope>
</reference>
<feature type="transmembrane region" description="Helical" evidence="1">
    <location>
        <begin position="259"/>
        <end position="279"/>
    </location>
</feature>
<feature type="transmembrane region" description="Helical" evidence="1">
    <location>
        <begin position="177"/>
        <end position="194"/>
    </location>
</feature>
<organism evidence="2 3">
    <name type="scientific">Orchesella dallaii</name>
    <dbReference type="NCBI Taxonomy" id="48710"/>
    <lineage>
        <taxon>Eukaryota</taxon>
        <taxon>Metazoa</taxon>
        <taxon>Ecdysozoa</taxon>
        <taxon>Arthropoda</taxon>
        <taxon>Hexapoda</taxon>
        <taxon>Collembola</taxon>
        <taxon>Entomobryomorpha</taxon>
        <taxon>Entomobryoidea</taxon>
        <taxon>Orchesellidae</taxon>
        <taxon>Orchesellinae</taxon>
        <taxon>Orchesella</taxon>
    </lineage>
</organism>
<keyword evidence="1" id="KW-1133">Transmembrane helix</keyword>
<dbReference type="Proteomes" id="UP001642540">
    <property type="component" value="Unassembled WGS sequence"/>
</dbReference>
<feature type="transmembrane region" description="Helical" evidence="1">
    <location>
        <begin position="291"/>
        <end position="313"/>
    </location>
</feature>